<evidence type="ECO:0000259" key="5">
    <source>
        <dbReference type="SMART" id="SM00925"/>
    </source>
</evidence>
<gene>
    <name evidence="6" type="primary">mltA_1</name>
    <name evidence="6" type="ORF">Lqui_1373</name>
</gene>
<sequence length="418" mass="46718">MKRLIYSLILLLVSISAIIIFKFPSKESEPQIKPPTVTQTEPALPLPSPLQLKPALFSQLPGWKETKIKKSFIAFQKSCKTFLKQDPLADAGSNQIPLKVKDWLPACKAAEHKSQISEKQARSFFEKWFKPYEFYQEKSVEGLFTGYYLPLLHGSLAKTDEFNVPIYGLPDNIVTVNPADFGYNGINRRLVGRVVKGKLLPFHVRKEINEGVLKENAPVLLWVDSHIDRLYLEIQGSGIVKLPNGETVFLGYAGENGASYTPVGRVLIEKGILTKENASMQSIRAYLEAHPEEILPITNQNKSFVFFKKLKDSAAMGAQGVQLTPGYSLAVDRKWIPLGTPLWLDTSRPAPNASSPQTFQRLMIAQDTGGAIRGQVRGDVFWGEGEEATYTAGLMRNPGHYWLFLPREAAGKLPKQFD</sequence>
<dbReference type="Pfam" id="PF03562">
    <property type="entry name" value="MltA"/>
    <property type="match status" value="1"/>
</dbReference>
<dbReference type="Pfam" id="PF06725">
    <property type="entry name" value="3D"/>
    <property type="match status" value="1"/>
</dbReference>
<dbReference type="RefSeq" id="WP_083499207.1">
    <property type="nucleotide sequence ID" value="NZ_CAAAIK010000005.1"/>
</dbReference>
<evidence type="ECO:0000256" key="4">
    <source>
        <dbReference type="PIRNR" id="PIRNR019422"/>
    </source>
</evidence>
<organism evidence="6 7">
    <name type="scientific">Legionella quinlivanii</name>
    <dbReference type="NCBI Taxonomy" id="45073"/>
    <lineage>
        <taxon>Bacteria</taxon>
        <taxon>Pseudomonadati</taxon>
        <taxon>Pseudomonadota</taxon>
        <taxon>Gammaproteobacteria</taxon>
        <taxon>Legionellales</taxon>
        <taxon>Legionellaceae</taxon>
        <taxon>Legionella</taxon>
    </lineage>
</organism>
<evidence type="ECO:0000313" key="6">
    <source>
        <dbReference type="EMBL" id="KTD50048.1"/>
    </source>
</evidence>
<dbReference type="EC" id="4.2.2.n1" evidence="4"/>
<dbReference type="GO" id="GO:0009253">
    <property type="term" value="P:peptidoglycan catabolic process"/>
    <property type="evidence" value="ECO:0007669"/>
    <property type="project" value="TreeGrafter"/>
</dbReference>
<dbReference type="PANTHER" id="PTHR30124:SF0">
    <property type="entry name" value="MEMBRANE-BOUND LYTIC MUREIN TRANSGLYCOSYLASE A"/>
    <property type="match status" value="1"/>
</dbReference>
<dbReference type="InterPro" id="IPR026044">
    <property type="entry name" value="MltA"/>
</dbReference>
<dbReference type="OrthoDB" id="9783686at2"/>
<comment type="function">
    <text evidence="4">Murein-degrading enzyme. May play a role in recycling of muropeptides during cell elongation and/or cell division.</text>
</comment>
<dbReference type="CDD" id="cd14485">
    <property type="entry name" value="mltA_like_LT_A"/>
    <property type="match status" value="1"/>
</dbReference>
<dbReference type="EMBL" id="LNYS01000008">
    <property type="protein sequence ID" value="KTD50048.1"/>
    <property type="molecule type" value="Genomic_DNA"/>
</dbReference>
<protein>
    <recommendedName>
        <fullName evidence="4">Membrane-bound lytic murein transglycosylase A</fullName>
        <ecNumber evidence="4">4.2.2.n1</ecNumber>
    </recommendedName>
    <alternativeName>
        <fullName evidence="4">Murein hydrolase A</fullName>
    </alternativeName>
</protein>
<dbReference type="InterPro" id="IPR005300">
    <property type="entry name" value="MltA_B"/>
</dbReference>
<dbReference type="GO" id="GO:0004553">
    <property type="term" value="F:hydrolase activity, hydrolyzing O-glycosyl compounds"/>
    <property type="evidence" value="ECO:0007669"/>
    <property type="project" value="InterPro"/>
</dbReference>
<evidence type="ECO:0000256" key="2">
    <source>
        <dbReference type="ARBA" id="ARBA00023239"/>
    </source>
</evidence>
<dbReference type="SUPFAM" id="SSF50685">
    <property type="entry name" value="Barwin-like endoglucanases"/>
    <property type="match status" value="1"/>
</dbReference>
<dbReference type="GO" id="GO:0071555">
    <property type="term" value="P:cell wall organization"/>
    <property type="evidence" value="ECO:0007669"/>
    <property type="project" value="UniProtKB-KW"/>
</dbReference>
<dbReference type="GO" id="GO:0019867">
    <property type="term" value="C:outer membrane"/>
    <property type="evidence" value="ECO:0007669"/>
    <property type="project" value="InterPro"/>
</dbReference>
<dbReference type="PATRIC" id="fig|45073.5.peg.1448"/>
<proteinExistence type="predicted"/>
<dbReference type="CDD" id="cd14668">
    <property type="entry name" value="mlta_B"/>
    <property type="match status" value="1"/>
</dbReference>
<dbReference type="AlphaFoldDB" id="A0A0W0Y003"/>
<keyword evidence="3 4" id="KW-0961">Cell wall biogenesis/degradation</keyword>
<keyword evidence="2 4" id="KW-0456">Lyase</keyword>
<dbReference type="InterPro" id="IPR036908">
    <property type="entry name" value="RlpA-like_sf"/>
</dbReference>
<comment type="caution">
    <text evidence="6">The sequence shown here is derived from an EMBL/GenBank/DDBJ whole genome shotgun (WGS) entry which is preliminary data.</text>
</comment>
<dbReference type="SMART" id="SM00925">
    <property type="entry name" value="MltA"/>
    <property type="match status" value="1"/>
</dbReference>
<evidence type="ECO:0000256" key="3">
    <source>
        <dbReference type="ARBA" id="ARBA00023316"/>
    </source>
</evidence>
<evidence type="ECO:0000256" key="1">
    <source>
        <dbReference type="ARBA" id="ARBA00001420"/>
    </source>
</evidence>
<reference evidence="6 7" key="1">
    <citation type="submission" date="2015-11" db="EMBL/GenBank/DDBJ databases">
        <title>Genomic analysis of 38 Legionella species identifies large and diverse effector repertoires.</title>
        <authorList>
            <person name="Burstein D."/>
            <person name="Amaro F."/>
            <person name="Zusman T."/>
            <person name="Lifshitz Z."/>
            <person name="Cohen O."/>
            <person name="Gilbert J.A."/>
            <person name="Pupko T."/>
            <person name="Shuman H.A."/>
            <person name="Segal G."/>
        </authorList>
    </citation>
    <scope>NUCLEOTIDE SEQUENCE [LARGE SCALE GENOMIC DNA]</scope>
    <source>
        <strain evidence="6 7">CDC#1442-AUS-E</strain>
    </source>
</reference>
<dbReference type="Gene3D" id="2.40.240.50">
    <property type="entry name" value="Barwin-like endoglucanases"/>
    <property type="match status" value="1"/>
</dbReference>
<dbReference type="PANTHER" id="PTHR30124">
    <property type="entry name" value="MEMBRANE-BOUND LYTIC MUREIN TRANSGLYCOSYLASE A"/>
    <property type="match status" value="1"/>
</dbReference>
<dbReference type="GO" id="GO:0008933">
    <property type="term" value="F:peptidoglycan lytic transglycosylase activity"/>
    <property type="evidence" value="ECO:0007669"/>
    <property type="project" value="TreeGrafter"/>
</dbReference>
<dbReference type="Proteomes" id="UP000054618">
    <property type="component" value="Unassembled WGS sequence"/>
</dbReference>
<keyword evidence="7" id="KW-1185">Reference proteome</keyword>
<dbReference type="PIRSF" id="PIRSF019422">
    <property type="entry name" value="MltA"/>
    <property type="match status" value="1"/>
</dbReference>
<feature type="domain" description="Lytic transglycosylase MltA" evidence="5">
    <location>
        <begin position="151"/>
        <end position="308"/>
    </location>
</feature>
<accession>A0A0W0Y003</accession>
<name>A0A0W0Y003_9GAMM</name>
<comment type="catalytic activity">
    <reaction evidence="1 4">
        <text>Exolytic cleavage of the (1-&gt;4)-beta-glycosidic linkage between N-acetylmuramic acid (MurNAc) and N-acetylglucosamine (GlcNAc) residues in peptidoglycan, from either the reducing or the non-reducing ends of the peptidoglycan chains, with concomitant formation of a 1,6-anhydrobond in the MurNAc residue.</text>
        <dbReference type="EC" id="4.2.2.n1"/>
    </reaction>
</comment>
<dbReference type="Gene3D" id="2.40.40.10">
    <property type="entry name" value="RlpA-like domain"/>
    <property type="match status" value="1"/>
</dbReference>
<evidence type="ECO:0000313" key="7">
    <source>
        <dbReference type="Proteomes" id="UP000054618"/>
    </source>
</evidence>
<dbReference type="InterPro" id="IPR010611">
    <property type="entry name" value="3D_dom"/>
</dbReference>
<dbReference type="GO" id="GO:0009254">
    <property type="term" value="P:peptidoglycan turnover"/>
    <property type="evidence" value="ECO:0007669"/>
    <property type="project" value="UniProtKB-UniRule"/>
</dbReference>